<dbReference type="InterPro" id="IPR051320">
    <property type="entry name" value="Viral_Replic_Matur_Polypro"/>
</dbReference>
<accession>A0A814L7K2</accession>
<name>A0A814L7K2_9BILA</name>
<dbReference type="InterPro" id="IPR043502">
    <property type="entry name" value="DNA/RNA_pol_sf"/>
</dbReference>
<dbReference type="AlphaFoldDB" id="A0A814L7K2"/>
<evidence type="ECO:0000313" key="2">
    <source>
        <dbReference type="Proteomes" id="UP000663879"/>
    </source>
</evidence>
<dbReference type="Gene3D" id="3.30.70.270">
    <property type="match status" value="1"/>
</dbReference>
<dbReference type="SUPFAM" id="SSF50630">
    <property type="entry name" value="Acid proteases"/>
    <property type="match status" value="1"/>
</dbReference>
<sequence>RERSEWIGTALENIDERVIGKLSNFDKFLYKEDGYEQLIRELNQMYFIDQNSSNRMESLDNFKTFFERNQGQKETLESYANSIKTLVKQNFPNTQIETFEEMLKQRFVDGLFNPRLREKYKFNGFDDTPKAESDSMNESRTVRLTGKAIFNNTLVSYIFDTGAGYTIINKQLYARILHEEQTTILKPYKGKAIWSCNKKLKIFGVIYLKYCQITHQETEILTKVPIIVTNHSSRHECLLGRDLMKKVPYFEQNLTSMEQGIKFNAEKISKRHQFSIQTFTKQNLKKEDNSLLGLSKIVDVTVETGRRISQLKRNLLTKPKIKKIINFNQIINQTIDQIETNKNLTEIVQVKTNEDQETELVYDSFNSSGDKTNSNESSSNEIFVKKDNEETLKNLKNFNREMYHRRRGNRLGFTISRNQIKPNPNRAKCLMEKPKPKNIQELQCWLGIANGYRTFIEGYAQIVKPLYDLMGLKDVPKKFRKKNGAEDGKKVEITWNNDAETSFENLKEILCSKLVLALPNFNKPMHVIMDMALIYDFQIEYIPGEENIVADSFSMIPDNTVLNVKPEEEYQDNLVALIENNEREVVEETAVESPENNPKLSDVTEIESYKIEQANDKDIVWMIELIKLNGQTKPLFTQFKNLTQRLFFKQYEKFRLIEGILYRVYENENGLLVNQYVLPSQSVKIVV</sequence>
<keyword evidence="2" id="KW-1185">Reference proteome</keyword>
<dbReference type="InterPro" id="IPR021109">
    <property type="entry name" value="Peptidase_aspartic_dom_sf"/>
</dbReference>
<evidence type="ECO:0008006" key="3">
    <source>
        <dbReference type="Google" id="ProtNLM"/>
    </source>
</evidence>
<dbReference type="Proteomes" id="UP000663879">
    <property type="component" value="Unassembled WGS sequence"/>
</dbReference>
<protein>
    <recommendedName>
        <fullName evidence="3">Peptidase A2 domain-containing protein</fullName>
    </recommendedName>
</protein>
<evidence type="ECO:0000313" key="1">
    <source>
        <dbReference type="EMBL" id="CAF1061186.1"/>
    </source>
</evidence>
<dbReference type="EMBL" id="CAJNOC010005758">
    <property type="protein sequence ID" value="CAF1061186.1"/>
    <property type="molecule type" value="Genomic_DNA"/>
</dbReference>
<dbReference type="PANTHER" id="PTHR33064:SF37">
    <property type="entry name" value="RIBONUCLEASE H"/>
    <property type="match status" value="1"/>
</dbReference>
<reference evidence="1" key="1">
    <citation type="submission" date="2021-02" db="EMBL/GenBank/DDBJ databases">
        <authorList>
            <person name="Nowell W R."/>
        </authorList>
    </citation>
    <scope>NUCLEOTIDE SEQUENCE</scope>
    <source>
        <strain evidence="1">Ploen Becks lab</strain>
    </source>
</reference>
<dbReference type="InterPro" id="IPR043128">
    <property type="entry name" value="Rev_trsase/Diguanyl_cyclase"/>
</dbReference>
<dbReference type="Gene3D" id="2.40.70.10">
    <property type="entry name" value="Acid Proteases"/>
    <property type="match status" value="1"/>
</dbReference>
<organism evidence="1 2">
    <name type="scientific">Brachionus calyciflorus</name>
    <dbReference type="NCBI Taxonomy" id="104777"/>
    <lineage>
        <taxon>Eukaryota</taxon>
        <taxon>Metazoa</taxon>
        <taxon>Spiralia</taxon>
        <taxon>Gnathifera</taxon>
        <taxon>Rotifera</taxon>
        <taxon>Eurotatoria</taxon>
        <taxon>Monogononta</taxon>
        <taxon>Pseudotrocha</taxon>
        <taxon>Ploima</taxon>
        <taxon>Brachionidae</taxon>
        <taxon>Brachionus</taxon>
    </lineage>
</organism>
<feature type="non-terminal residue" evidence="1">
    <location>
        <position position="1"/>
    </location>
</feature>
<dbReference type="SUPFAM" id="SSF56672">
    <property type="entry name" value="DNA/RNA polymerases"/>
    <property type="match status" value="1"/>
</dbReference>
<comment type="caution">
    <text evidence="1">The sequence shown here is derived from an EMBL/GenBank/DDBJ whole genome shotgun (WGS) entry which is preliminary data.</text>
</comment>
<dbReference type="FunFam" id="3.30.70.270:FF:000020">
    <property type="entry name" value="Transposon Tf2-6 polyprotein-like Protein"/>
    <property type="match status" value="1"/>
</dbReference>
<proteinExistence type="predicted"/>
<dbReference type="PANTHER" id="PTHR33064">
    <property type="entry name" value="POL PROTEIN"/>
    <property type="match status" value="1"/>
</dbReference>
<gene>
    <name evidence="1" type="ORF">OXX778_LOCUS19290</name>
</gene>
<dbReference type="OrthoDB" id="115435at2759"/>